<dbReference type="PANTHER" id="PTHR44943:SF4">
    <property type="entry name" value="TPR REPEAT-CONTAINING PROTEIN MJ0798"/>
    <property type="match status" value="1"/>
</dbReference>
<dbReference type="SUPFAM" id="SSF48452">
    <property type="entry name" value="TPR-like"/>
    <property type="match status" value="2"/>
</dbReference>
<reference evidence="6 7" key="2">
    <citation type="journal article" date="2022" name="Mar. Drugs">
        <title>Bioassay-Guided Fractionation Leads to the Detection of Cholic Acid Generated by the Rare Thalassomonas sp.</title>
        <authorList>
            <person name="Pheiffer F."/>
            <person name="Schneider Y.K."/>
            <person name="Hansen E.H."/>
            <person name="Andersen J.H."/>
            <person name="Isaksson J."/>
            <person name="Busche T."/>
            <person name="R C."/>
            <person name="Kalinowski J."/>
            <person name="Zyl L.V."/>
            <person name="Trindade M."/>
        </authorList>
    </citation>
    <scope>NUCLEOTIDE SEQUENCE [LARGE SCALE GENOMIC DNA]</scope>
    <source>
        <strain evidence="6 7">XOM25</strain>
    </source>
</reference>
<dbReference type="Gene3D" id="1.25.40.10">
    <property type="entry name" value="Tetratricopeptide repeat domain"/>
    <property type="match status" value="2"/>
</dbReference>
<dbReference type="InterPro" id="IPR011990">
    <property type="entry name" value="TPR-like_helical_dom_sf"/>
</dbReference>
<keyword evidence="2 4" id="KW-0802">TPR repeat</keyword>
<dbReference type="SUPFAM" id="SSF52172">
    <property type="entry name" value="CheY-like"/>
    <property type="match status" value="1"/>
</dbReference>
<dbReference type="RefSeq" id="WP_044840471.1">
    <property type="nucleotide sequence ID" value="NZ_CP059733.1"/>
</dbReference>
<proteinExistence type="predicted"/>
<evidence type="ECO:0000313" key="7">
    <source>
        <dbReference type="Proteomes" id="UP000032352"/>
    </source>
</evidence>
<name>A0AAE9Z3G0_9GAMM</name>
<evidence type="ECO:0000256" key="4">
    <source>
        <dbReference type="PROSITE-ProRule" id="PRU00339"/>
    </source>
</evidence>
<dbReference type="KEGG" id="tvd:SG34_029285"/>
<dbReference type="Pfam" id="PF13174">
    <property type="entry name" value="TPR_6"/>
    <property type="match status" value="1"/>
</dbReference>
<evidence type="ECO:0000256" key="2">
    <source>
        <dbReference type="ARBA" id="ARBA00022803"/>
    </source>
</evidence>
<feature type="repeat" description="TPR" evidence="4">
    <location>
        <begin position="234"/>
        <end position="267"/>
    </location>
</feature>
<comment type="caution">
    <text evidence="3">Lacks conserved residue(s) required for the propagation of feature annotation.</text>
</comment>
<dbReference type="Gene3D" id="3.40.50.2300">
    <property type="match status" value="1"/>
</dbReference>
<dbReference type="EMBL" id="CP059733">
    <property type="protein sequence ID" value="WDE05334.1"/>
    <property type="molecule type" value="Genomic_DNA"/>
</dbReference>
<evidence type="ECO:0000256" key="3">
    <source>
        <dbReference type="PROSITE-ProRule" id="PRU00169"/>
    </source>
</evidence>
<dbReference type="InterPro" id="IPR001789">
    <property type="entry name" value="Sig_transdc_resp-reg_receiver"/>
</dbReference>
<reference evidence="6 7" key="1">
    <citation type="journal article" date="2015" name="Genome Announc.">
        <title>Draft Genome Sequences of Marine Isolates of Thalassomonas viridans and Thalassomonas actiniarum.</title>
        <authorList>
            <person name="Olonade I."/>
            <person name="van Zyl L.J."/>
            <person name="Trindade M."/>
        </authorList>
    </citation>
    <scope>NUCLEOTIDE SEQUENCE [LARGE SCALE GENOMIC DNA]</scope>
    <source>
        <strain evidence="6 7">XOM25</strain>
    </source>
</reference>
<accession>A0AAE9Z3G0</accession>
<feature type="repeat" description="TPR" evidence="4">
    <location>
        <begin position="448"/>
        <end position="481"/>
    </location>
</feature>
<dbReference type="InterPro" id="IPR051685">
    <property type="entry name" value="Ycf3/AcsC/BcsC/TPR_MFPF"/>
</dbReference>
<feature type="domain" description="Response regulatory" evidence="5">
    <location>
        <begin position="10"/>
        <end position="130"/>
    </location>
</feature>
<dbReference type="Pfam" id="PF13181">
    <property type="entry name" value="TPR_8"/>
    <property type="match status" value="1"/>
</dbReference>
<evidence type="ECO:0000313" key="6">
    <source>
        <dbReference type="EMBL" id="WDE05334.1"/>
    </source>
</evidence>
<dbReference type="PROSITE" id="PS50110">
    <property type="entry name" value="RESPONSE_REGULATORY"/>
    <property type="match status" value="1"/>
</dbReference>
<keyword evidence="7" id="KW-1185">Reference proteome</keyword>
<dbReference type="Proteomes" id="UP000032352">
    <property type="component" value="Chromosome"/>
</dbReference>
<organism evidence="6 7">
    <name type="scientific">Thalassomonas viridans</name>
    <dbReference type="NCBI Taxonomy" id="137584"/>
    <lineage>
        <taxon>Bacteria</taxon>
        <taxon>Pseudomonadati</taxon>
        <taxon>Pseudomonadota</taxon>
        <taxon>Gammaproteobacteria</taxon>
        <taxon>Alteromonadales</taxon>
        <taxon>Colwelliaceae</taxon>
        <taxon>Thalassomonas</taxon>
    </lineage>
</organism>
<keyword evidence="1" id="KW-0677">Repeat</keyword>
<protein>
    <submittedName>
        <fullName evidence="6">Tetratricopeptide repeat protein</fullName>
    </submittedName>
</protein>
<dbReference type="Pfam" id="PF00072">
    <property type="entry name" value="Response_reg"/>
    <property type="match status" value="1"/>
</dbReference>
<dbReference type="InterPro" id="IPR011006">
    <property type="entry name" value="CheY-like_superfamily"/>
</dbReference>
<dbReference type="PROSITE" id="PS50005">
    <property type="entry name" value="TPR"/>
    <property type="match status" value="2"/>
</dbReference>
<dbReference type="SMART" id="SM00448">
    <property type="entry name" value="REC"/>
    <property type="match status" value="1"/>
</dbReference>
<dbReference type="InterPro" id="IPR019734">
    <property type="entry name" value="TPR_rpt"/>
</dbReference>
<dbReference type="AlphaFoldDB" id="A0AAE9Z3G0"/>
<gene>
    <name evidence="6" type="ORF">SG34_029285</name>
</gene>
<dbReference type="SMART" id="SM00028">
    <property type="entry name" value="TPR"/>
    <property type="match status" value="5"/>
</dbReference>
<dbReference type="CDD" id="cd17589">
    <property type="entry name" value="REC_TPR"/>
    <property type="match status" value="1"/>
</dbReference>
<dbReference type="GO" id="GO:0000160">
    <property type="term" value="P:phosphorelay signal transduction system"/>
    <property type="evidence" value="ECO:0007669"/>
    <property type="project" value="InterPro"/>
</dbReference>
<evidence type="ECO:0000259" key="5">
    <source>
        <dbReference type="PROSITE" id="PS50110"/>
    </source>
</evidence>
<sequence>MAVVDYSNKRFLIVDNVKPSRDTLKHLAQSLNAARADTSHHPRHVVSMCKNMDYDIILLGYDLGEGQRNGQQILEELRVNDIISRQCIVIMVTAEVSQAMVLAALEHKPDEYLSKPFAMSELLKRLHRCYLKKRAMAEIYTAQDNDEPEKVIELCDLTLRGSLSYRSECLGIKARQLFELGRYEEAKEIYHEQQSTPNCQWATIGLGKIALMQDQLDVAEQYFQSVIEESPRYLSTYDWLAKTYQKQHKYEDAEEILERALMISPRSVGRLKQYADLCLENEHFDKATDAYQKTNDLAYHSIHHKPENALKLARSLVEYSSELDPSEIKKMNTKVFKALAVMNREFTKSEFKIQSHLLSACLFTNSKEQSSAREMLNKAETLLETNLDEISPDSMVEIAKSFVKLNKKDKAQSVLAVLSQQYPEDLELMNEVDKFSDVPMNKDDREEAQKALEVGISLYKEKNYSLAIDKLNEAFKLFPTHQGIKLNLLQVLLTSCENNPGNTAHLQQAEIIIGALDDLTQGDSAYIRFEKLKEKYNSLYEQMME</sequence>
<evidence type="ECO:0000256" key="1">
    <source>
        <dbReference type="ARBA" id="ARBA00022737"/>
    </source>
</evidence>
<dbReference type="PANTHER" id="PTHR44943">
    <property type="entry name" value="CELLULOSE SYNTHASE OPERON PROTEIN C"/>
    <property type="match status" value="1"/>
</dbReference>